<dbReference type="STRING" id="1781255.BH720_22620"/>
<sequence>MTRQELEEQLLALSLSDRAYIVQYLTERLCMGAKGIQKTPGICGGEACIAGTRIAVWLLVEARQMGISEAQLLQDYPHIRAADLVNAWAYAEAYPEEIATAIGANDRVVE</sequence>
<organism evidence="1">
    <name type="scientific">Desertifilum tharense IPPAS B-1220</name>
    <dbReference type="NCBI Taxonomy" id="1781255"/>
    <lineage>
        <taxon>Bacteria</taxon>
        <taxon>Bacillati</taxon>
        <taxon>Cyanobacteriota</taxon>
        <taxon>Cyanophyceae</taxon>
        <taxon>Desertifilales</taxon>
        <taxon>Desertifilaceae</taxon>
        <taxon>Desertifilum</taxon>
    </lineage>
</organism>
<dbReference type="InterPro" id="IPR009057">
    <property type="entry name" value="Homeodomain-like_sf"/>
</dbReference>
<reference evidence="1" key="1">
    <citation type="submission" date="2016-09" db="EMBL/GenBank/DDBJ databases">
        <title>Draft genome of thermotolerant cyanobacterium Desertifilum sp. strain IPPAS B-1220.</title>
        <authorList>
            <person name="Sinetova M.A."/>
            <person name="Bolakhan K."/>
            <person name="Zayadan B.K."/>
            <person name="Mironov K.S."/>
            <person name="Ustinova V."/>
            <person name="Kupriyanova E.V."/>
            <person name="Sidorov R.A."/>
            <person name="Skrypnik A.N."/>
            <person name="Gogoleva N.E."/>
            <person name="Gogolev Y.V."/>
            <person name="Los D.A."/>
        </authorList>
    </citation>
    <scope>NUCLEOTIDE SEQUENCE [LARGE SCALE GENOMIC DNA]</scope>
    <source>
        <strain evidence="1">IPPAS B-1220</strain>
    </source>
</reference>
<dbReference type="InterPro" id="IPR036388">
    <property type="entry name" value="WH-like_DNA-bd_sf"/>
</dbReference>
<gene>
    <name evidence="1" type="ORF">BH720_22620</name>
</gene>
<dbReference type="EMBL" id="MJGC01000110">
    <property type="protein sequence ID" value="OEJ72775.1"/>
    <property type="molecule type" value="Genomic_DNA"/>
</dbReference>
<proteinExistence type="predicted"/>
<evidence type="ECO:0000313" key="1">
    <source>
        <dbReference type="EMBL" id="OEJ72775.1"/>
    </source>
</evidence>
<accession>A0A1E5QDP0</accession>
<dbReference type="Pfam" id="PF04255">
    <property type="entry name" value="DUF433"/>
    <property type="match status" value="1"/>
</dbReference>
<protein>
    <recommendedName>
        <fullName evidence="2">DUF433 domain-containing protein</fullName>
    </recommendedName>
</protein>
<dbReference type="AlphaFoldDB" id="A0A1E5QDP0"/>
<dbReference type="PANTHER" id="PTHR34849">
    <property type="entry name" value="SSL5025 PROTEIN"/>
    <property type="match status" value="1"/>
</dbReference>
<dbReference type="InterPro" id="IPR007367">
    <property type="entry name" value="DUF433"/>
</dbReference>
<dbReference type="SUPFAM" id="SSF46689">
    <property type="entry name" value="Homeodomain-like"/>
    <property type="match status" value="1"/>
</dbReference>
<dbReference type="RefSeq" id="WP_069969490.1">
    <property type="nucleotide sequence ID" value="NZ_CM124774.1"/>
</dbReference>
<comment type="caution">
    <text evidence="1">The sequence shown here is derived from an EMBL/GenBank/DDBJ whole genome shotgun (WGS) entry which is preliminary data.</text>
</comment>
<dbReference type="PANTHER" id="PTHR34849:SF4">
    <property type="entry name" value="SLR1209 PROTEIN"/>
    <property type="match status" value="1"/>
</dbReference>
<dbReference type="OrthoDB" id="427442at2"/>
<evidence type="ECO:0008006" key="2">
    <source>
        <dbReference type="Google" id="ProtNLM"/>
    </source>
</evidence>
<dbReference type="Gene3D" id="1.10.10.10">
    <property type="entry name" value="Winged helix-like DNA-binding domain superfamily/Winged helix DNA-binding domain"/>
    <property type="match status" value="1"/>
</dbReference>
<name>A0A1E5QDP0_9CYAN</name>